<evidence type="ECO:0000313" key="1">
    <source>
        <dbReference type="EMBL" id="MEK9512253.1"/>
    </source>
</evidence>
<name>A0ABU9EK11_LIMFS</name>
<comment type="caution">
    <text evidence="1">The sequence shown here is derived from an EMBL/GenBank/DDBJ whole genome shotgun (WGS) entry which is preliminary data.</text>
</comment>
<organism evidence="1 2">
    <name type="scientific">Limnospira fusiformis PMC 851.14</name>
    <dbReference type="NCBI Taxonomy" id="2219512"/>
    <lineage>
        <taxon>Bacteria</taxon>
        <taxon>Bacillati</taxon>
        <taxon>Cyanobacteriota</taxon>
        <taxon>Cyanophyceae</taxon>
        <taxon>Oscillatoriophycideae</taxon>
        <taxon>Oscillatoriales</taxon>
        <taxon>Sirenicapillariaceae</taxon>
        <taxon>Limnospira</taxon>
    </lineage>
</organism>
<dbReference type="EMBL" id="JBBWYZ010000009">
    <property type="protein sequence ID" value="MEK9512253.1"/>
    <property type="molecule type" value="Genomic_DNA"/>
</dbReference>
<dbReference type="RefSeq" id="WP_006670319.1">
    <property type="nucleotide sequence ID" value="NZ_JBBWYZ010000009.1"/>
</dbReference>
<sequence length="58" mass="6696">MNIRQLIDEEISKLDEDELAQLYEIVKNFSRPKTNNSLFSKLKQVKIEGPVDFAAKVT</sequence>
<reference evidence="1 2" key="1">
    <citation type="journal article" date="2024" name="Front. Microbiol.">
        <title>Transcriptomic insights into the dominance of two phototrophs throughout the water column of a tropical hypersaline-alkaline crater lake (Dziani Dzaha, Mayotte).</title>
        <authorList>
            <person name="Duperron S."/>
            <person name="Halary S."/>
            <person name="Bouly J.-P."/>
            <person name="Roussel T."/>
            <person name="Hugoni M."/>
            <person name="Bruto M."/>
            <person name="Oger P."/>
            <person name="Duval C."/>
            <person name="Woo A."/>
            <person name="Jezequiel D."/>
            <person name="Ader M."/>
            <person name="Leboulanger C."/>
            <person name="Agogue H."/>
            <person name="Grossi V."/>
            <person name="Trousselier M."/>
            <person name="Bernard C."/>
        </authorList>
    </citation>
    <scope>NUCLEOTIDE SEQUENCE [LARGE SCALE GENOMIC DNA]</scope>
    <source>
        <strain evidence="1 2">PMC 851.14</strain>
    </source>
</reference>
<dbReference type="Proteomes" id="UP001387447">
    <property type="component" value="Unassembled WGS sequence"/>
</dbReference>
<gene>
    <name evidence="1" type="ORF">AAEJ74_11315</name>
</gene>
<evidence type="ECO:0000313" key="2">
    <source>
        <dbReference type="Proteomes" id="UP001387447"/>
    </source>
</evidence>
<keyword evidence="2" id="KW-1185">Reference proteome</keyword>
<accession>A0ABU9EK11</accession>
<protein>
    <submittedName>
        <fullName evidence="1">Uncharacterized protein</fullName>
    </submittedName>
</protein>
<proteinExistence type="predicted"/>